<dbReference type="EMBL" id="CAJPEX010000126">
    <property type="protein sequence ID" value="CAG0913544.1"/>
    <property type="molecule type" value="Genomic_DNA"/>
</dbReference>
<dbReference type="EMBL" id="OA882163">
    <property type="protein sequence ID" value="CAD7273392.1"/>
    <property type="molecule type" value="Genomic_DNA"/>
</dbReference>
<protein>
    <submittedName>
        <fullName evidence="2">Uncharacterized protein</fullName>
    </submittedName>
</protein>
<dbReference type="InterPro" id="IPR042477">
    <property type="entry name" value="HMGXB4"/>
</dbReference>
<dbReference type="PANTHER" id="PTHR46584">
    <property type="entry name" value="HMG DOMAIN-CONTAINING PROTEIN 4"/>
    <property type="match status" value="1"/>
</dbReference>
<name>A0A7R9BFI1_9CRUS</name>
<dbReference type="Proteomes" id="UP000678499">
    <property type="component" value="Unassembled WGS sequence"/>
</dbReference>
<dbReference type="OrthoDB" id="4777606at2759"/>
<evidence type="ECO:0000313" key="3">
    <source>
        <dbReference type="Proteomes" id="UP000678499"/>
    </source>
</evidence>
<evidence type="ECO:0000313" key="2">
    <source>
        <dbReference type="EMBL" id="CAD7273392.1"/>
    </source>
</evidence>
<dbReference type="AlphaFoldDB" id="A0A7R9BFI1"/>
<keyword evidence="3" id="KW-1185">Reference proteome</keyword>
<proteinExistence type="predicted"/>
<evidence type="ECO:0000256" key="1">
    <source>
        <dbReference type="SAM" id="MobiDB-lite"/>
    </source>
</evidence>
<sequence>MALNEDPSASPRSGGRVRKKSKRYDDYIATDAVLDLPAVPLYAVAKRPKKEIVEKPVLSRTKLLTDFVPRSSSLSTSSANAARNYPSRLKKDSKVRNKPGPKPKVLSEKSSSVTTIDAACHLNLLGESLSLMGQELTEHQGPIAVSGSVSVLLDALLCSIGPLLCLTQELPVMRGAIPSDRMQRILEDTHDFMPGI</sequence>
<gene>
    <name evidence="2" type="ORF">NMOB1V02_LOCUS1283</name>
</gene>
<organism evidence="2">
    <name type="scientific">Notodromas monacha</name>
    <dbReference type="NCBI Taxonomy" id="399045"/>
    <lineage>
        <taxon>Eukaryota</taxon>
        <taxon>Metazoa</taxon>
        <taxon>Ecdysozoa</taxon>
        <taxon>Arthropoda</taxon>
        <taxon>Crustacea</taxon>
        <taxon>Oligostraca</taxon>
        <taxon>Ostracoda</taxon>
        <taxon>Podocopa</taxon>
        <taxon>Podocopida</taxon>
        <taxon>Cypridocopina</taxon>
        <taxon>Cypridoidea</taxon>
        <taxon>Cyprididae</taxon>
        <taxon>Notodromas</taxon>
    </lineage>
</organism>
<accession>A0A7R9BFI1</accession>
<feature type="region of interest" description="Disordered" evidence="1">
    <location>
        <begin position="1"/>
        <end position="22"/>
    </location>
</feature>
<reference evidence="2" key="1">
    <citation type="submission" date="2020-11" db="EMBL/GenBank/DDBJ databases">
        <authorList>
            <person name="Tran Van P."/>
        </authorList>
    </citation>
    <scope>NUCLEOTIDE SEQUENCE</scope>
</reference>
<feature type="region of interest" description="Disordered" evidence="1">
    <location>
        <begin position="71"/>
        <end position="109"/>
    </location>
</feature>
<dbReference type="PANTHER" id="PTHR46584:SF1">
    <property type="entry name" value="HMG DOMAIN-CONTAINING PROTEIN 4"/>
    <property type="match status" value="1"/>
</dbReference>